<dbReference type="InterPro" id="IPR005151">
    <property type="entry name" value="Tail-specific_protease"/>
</dbReference>
<feature type="signal peptide" evidence="1">
    <location>
        <begin position="1"/>
        <end position="30"/>
    </location>
</feature>
<sequence>MKKYKRPFRHTAFVLAYTLFIMSFLSSCVTNDEYPNTVQGNAEALWKILDEHYCFFKQKGIDWNAVRNKYLKQFDNSMTERQQFEVMANMLSELKDGHVNLYTSFNAARYWSWREDYPQNFSDSLLRKYLKTDYLIASGLDYTILDDNIGYLRCESFQRGIGAGNLNDILLYFQPCRALIIDVRNNGGGALNNAEELAARFTNKSVLVGYMQHKTGKGHSDFSPMKQQILKPGKGIRWQKPVFVLTNRSVFSAANEFVKYMRCFPNVRTVGDRTGGGAGLPFSAELPNGWSVRFSACPMYDKDKQMTEFGIDPDYKVDLTSEDFQRGKDTIIEFARTLYNNKASHFHETVDAFSGY</sequence>
<proteinExistence type="predicted"/>
<dbReference type="Pfam" id="PF03572">
    <property type="entry name" value="Peptidase_S41"/>
    <property type="match status" value="1"/>
</dbReference>
<dbReference type="PANTHER" id="PTHR11261">
    <property type="entry name" value="INTERPHOTORECEPTOR RETINOID-BINDING PROTEIN"/>
    <property type="match status" value="1"/>
</dbReference>
<name>A0A2D3L7R7_PREIN</name>
<evidence type="ECO:0000256" key="1">
    <source>
        <dbReference type="SAM" id="SignalP"/>
    </source>
</evidence>
<dbReference type="InterPro" id="IPR029045">
    <property type="entry name" value="ClpP/crotonase-like_dom_sf"/>
</dbReference>
<organism evidence="3 4">
    <name type="scientific">Prevotella intermedia</name>
    <dbReference type="NCBI Taxonomy" id="28131"/>
    <lineage>
        <taxon>Bacteria</taxon>
        <taxon>Pseudomonadati</taxon>
        <taxon>Bacteroidota</taxon>
        <taxon>Bacteroidia</taxon>
        <taxon>Bacteroidales</taxon>
        <taxon>Prevotellaceae</taxon>
        <taxon>Prevotella</taxon>
    </lineage>
</organism>
<dbReference type="SUPFAM" id="SSF52096">
    <property type="entry name" value="ClpP/crotonase"/>
    <property type="match status" value="1"/>
</dbReference>
<dbReference type="CDD" id="cd07563">
    <property type="entry name" value="Peptidase_S41_IRBP"/>
    <property type="match status" value="1"/>
</dbReference>
<gene>
    <name evidence="3" type="ORF">CTM62_07545</name>
</gene>
<keyword evidence="1" id="KW-0732">Signal</keyword>
<evidence type="ECO:0000259" key="2">
    <source>
        <dbReference type="SMART" id="SM00245"/>
    </source>
</evidence>
<dbReference type="SMART" id="SM00245">
    <property type="entry name" value="TSPc"/>
    <property type="match status" value="1"/>
</dbReference>
<dbReference type="Gene3D" id="3.30.750.44">
    <property type="match status" value="1"/>
</dbReference>
<dbReference type="PROSITE" id="PS51257">
    <property type="entry name" value="PROKAR_LIPOPROTEIN"/>
    <property type="match status" value="1"/>
</dbReference>
<accession>A0A2D3L7R7</accession>
<dbReference type="GO" id="GO:0008236">
    <property type="term" value="F:serine-type peptidase activity"/>
    <property type="evidence" value="ECO:0007669"/>
    <property type="project" value="InterPro"/>
</dbReference>
<dbReference type="InterPro" id="IPR028204">
    <property type="entry name" value="Tricorn_C1"/>
</dbReference>
<protein>
    <submittedName>
        <fullName evidence="3">Peptidase S41</fullName>
    </submittedName>
</protein>
<evidence type="ECO:0000313" key="4">
    <source>
        <dbReference type="Proteomes" id="UP000229630"/>
    </source>
</evidence>
<dbReference type="Gene3D" id="3.90.226.10">
    <property type="entry name" value="2-enoyl-CoA Hydratase, Chain A, domain 1"/>
    <property type="match status" value="1"/>
</dbReference>
<dbReference type="RefSeq" id="WP_100019500.1">
    <property type="nucleotide sequence ID" value="NZ_CP024723.1"/>
</dbReference>
<evidence type="ECO:0000313" key="3">
    <source>
        <dbReference type="EMBL" id="ATV26583.1"/>
    </source>
</evidence>
<dbReference type="EMBL" id="CP024723">
    <property type="protein sequence ID" value="ATV26583.1"/>
    <property type="molecule type" value="Genomic_DNA"/>
</dbReference>
<dbReference type="GO" id="GO:0006508">
    <property type="term" value="P:proteolysis"/>
    <property type="evidence" value="ECO:0007669"/>
    <property type="project" value="InterPro"/>
</dbReference>
<feature type="domain" description="Tail specific protease" evidence="2">
    <location>
        <begin position="118"/>
        <end position="318"/>
    </location>
</feature>
<dbReference type="Proteomes" id="UP000229630">
    <property type="component" value="Chromosome 1"/>
</dbReference>
<feature type="chain" id="PRO_5013790235" evidence="1">
    <location>
        <begin position="31"/>
        <end position="356"/>
    </location>
</feature>
<dbReference type="PANTHER" id="PTHR11261:SF3">
    <property type="entry name" value="RETINOL-BINDING PROTEIN 3"/>
    <property type="match status" value="1"/>
</dbReference>
<dbReference type="Pfam" id="PF14684">
    <property type="entry name" value="Tricorn_C1"/>
    <property type="match status" value="1"/>
</dbReference>
<reference evidence="3 4" key="1">
    <citation type="submission" date="2017-11" db="EMBL/GenBank/DDBJ databases">
        <title>Genome sequencing of Prevotella intermedia KCOM 2837.</title>
        <authorList>
            <person name="Kook J.-K."/>
            <person name="Park S.-N."/>
            <person name="Lim Y.K."/>
        </authorList>
    </citation>
    <scope>NUCLEOTIDE SEQUENCE [LARGE SCALE GENOMIC DNA]</scope>
    <source>
        <strain evidence="3 4">KCOM 2837</strain>
    </source>
</reference>
<dbReference type="AlphaFoldDB" id="A0A2D3L7R7"/>